<evidence type="ECO:0008006" key="4">
    <source>
        <dbReference type="Google" id="ProtNLM"/>
    </source>
</evidence>
<keyword evidence="1" id="KW-0732">Signal</keyword>
<accession>A0A857JH83</accession>
<dbReference type="PANTHER" id="PTHR10151:SF120">
    <property type="entry name" value="BIS(5'-ADENOSYL)-TRIPHOSPHATASE"/>
    <property type="match status" value="1"/>
</dbReference>
<dbReference type="InterPro" id="IPR002591">
    <property type="entry name" value="Phosphodiest/P_Trfase"/>
</dbReference>
<dbReference type="RefSeq" id="WP_160179141.1">
    <property type="nucleotide sequence ID" value="NZ_CP047656.1"/>
</dbReference>
<keyword evidence="3" id="KW-1185">Reference proteome</keyword>
<dbReference type="SUPFAM" id="SSF53649">
    <property type="entry name" value="Alkaline phosphatase-like"/>
    <property type="match status" value="1"/>
</dbReference>
<dbReference type="Proteomes" id="UP000464524">
    <property type="component" value="Chromosome"/>
</dbReference>
<evidence type="ECO:0000256" key="1">
    <source>
        <dbReference type="SAM" id="SignalP"/>
    </source>
</evidence>
<dbReference type="InterPro" id="IPR017850">
    <property type="entry name" value="Alkaline_phosphatase_core_sf"/>
</dbReference>
<dbReference type="Gene3D" id="3.40.720.10">
    <property type="entry name" value="Alkaline Phosphatase, subunit A"/>
    <property type="match status" value="1"/>
</dbReference>
<feature type="signal peptide" evidence="1">
    <location>
        <begin position="1"/>
        <end position="21"/>
    </location>
</feature>
<feature type="chain" id="PRO_5032512522" description="Alkaline phosphatase family protein" evidence="1">
    <location>
        <begin position="22"/>
        <end position="427"/>
    </location>
</feature>
<dbReference type="KEGG" id="pmes:FX988_01618"/>
<dbReference type="EMBL" id="CP047656">
    <property type="protein sequence ID" value="QHJ11389.1"/>
    <property type="molecule type" value="Genomic_DNA"/>
</dbReference>
<dbReference type="GO" id="GO:0016787">
    <property type="term" value="F:hydrolase activity"/>
    <property type="evidence" value="ECO:0007669"/>
    <property type="project" value="UniProtKB-ARBA"/>
</dbReference>
<reference evidence="2 3" key="1">
    <citation type="submission" date="2019-12" db="EMBL/GenBank/DDBJ databases">
        <title>Genome sequencing and assembly of endphytes of Porphyra tenera.</title>
        <authorList>
            <person name="Park J.M."/>
            <person name="Shin R."/>
            <person name="Jo S.H."/>
        </authorList>
    </citation>
    <scope>NUCLEOTIDE SEQUENCE [LARGE SCALE GENOMIC DNA]</scope>
    <source>
        <strain evidence="2 3">GPM4</strain>
    </source>
</reference>
<evidence type="ECO:0000313" key="3">
    <source>
        <dbReference type="Proteomes" id="UP000464524"/>
    </source>
</evidence>
<name>A0A857JH83_9ALTE</name>
<dbReference type="AlphaFoldDB" id="A0A857JH83"/>
<evidence type="ECO:0000313" key="2">
    <source>
        <dbReference type="EMBL" id="QHJ11389.1"/>
    </source>
</evidence>
<dbReference type="CDD" id="cd16018">
    <property type="entry name" value="Enpp"/>
    <property type="match status" value="1"/>
</dbReference>
<dbReference type="PANTHER" id="PTHR10151">
    <property type="entry name" value="ECTONUCLEOTIDE PYROPHOSPHATASE/PHOSPHODIESTERASE"/>
    <property type="match status" value="1"/>
</dbReference>
<dbReference type="Gene3D" id="3.30.1360.180">
    <property type="match status" value="1"/>
</dbReference>
<proteinExistence type="predicted"/>
<dbReference type="OrthoDB" id="9771966at2"/>
<organism evidence="2 3">
    <name type="scientific">Paraglaciecola mesophila</name>
    <dbReference type="NCBI Taxonomy" id="197222"/>
    <lineage>
        <taxon>Bacteria</taxon>
        <taxon>Pseudomonadati</taxon>
        <taxon>Pseudomonadota</taxon>
        <taxon>Gammaproteobacteria</taxon>
        <taxon>Alteromonadales</taxon>
        <taxon>Alteromonadaceae</taxon>
        <taxon>Paraglaciecola</taxon>
    </lineage>
</organism>
<sequence>MTCFRFLFLLLTLGLHGLACAQNTAPYVIMIGVDGLRPASMNAHDSPNLYKLAQKGIHAQGMRPAMPSKTFVNFYSLATGLHPEHHGLVSNYPFDRKLKRAFSRRTDTTKDYWWGGEPIWITAEKQGVKSATYYWVGSETPIGNVRPSFWKPFNQSKDYGERVTEVLQWLSLPEAERPHFVTLYFSAVDSAAHMFGVNSTQETDAIQTVDKHIGNLIAGIEKSNISADSNIIVLSDHGMINLSGERIINLDSQVDWSQFAIPDWHNKNTPVYAPFLNLYGDEAHVDSAYKALTENKIEHLRVIKRGALPANYHFDHPQRGPDLMLLADPGWSVFASKDNSVPDPTKLKNKATHGYDNQAPEMAATFIASGPAFASSQGSKPVAPFDNIEVYNVIACALGITPAKNDGNLQHVNYLLSAQNQQCLTQF</sequence>
<protein>
    <recommendedName>
        <fullName evidence="4">Alkaline phosphatase family protein</fullName>
    </recommendedName>
</protein>
<gene>
    <name evidence="2" type="ORF">FX988_01618</name>
</gene>
<dbReference type="Pfam" id="PF01663">
    <property type="entry name" value="Phosphodiest"/>
    <property type="match status" value="1"/>
</dbReference>